<dbReference type="AlphaFoldDB" id="A0A1T5CZB3"/>
<dbReference type="InterPro" id="IPR051799">
    <property type="entry name" value="NADH_flavin_oxidoreductase"/>
</dbReference>
<evidence type="ECO:0000256" key="1">
    <source>
        <dbReference type="ARBA" id="ARBA00022630"/>
    </source>
</evidence>
<protein>
    <submittedName>
        <fullName evidence="4">2,4-dienoyl-CoA reductase</fullName>
    </submittedName>
</protein>
<dbReference type="RefSeq" id="WP_079590262.1">
    <property type="nucleotide sequence ID" value="NZ_FUYN01000006.1"/>
</dbReference>
<sequence>MSNISLWDKSKVKSIELKNRFIRSALWMKMADEDGHINSNLIEHYISLAKGGVALIITGYAFISDEERPNPRMLGISNDSFIEEYKELTEAVHCEGSKIALQMVLGGSQNHHPDSQNMRILGPSAVKNRVTGITPVEATKDDIHEVIDKFALAAERAKKSGFDAVQIHAAHGYFLSQFLTPYYNRRTDEYGGDINNRARIIYEVIGAVREKVGEDYPIMIKLNFDDFMDKNEGLVMDDALYVFEKVDKLGVDIIEVSAVNESSGKGIGPARTGIKTLAEQSYFREQTEKVAQIVDAKVVLMGGNRSVEVMENILETSEINYFSIARPLLCETDLINKWKDNKFYSPKCISCNKCWETEPNSCIFNRR</sequence>
<keyword evidence="5" id="KW-1185">Reference proteome</keyword>
<organism evidence="4 5">
    <name type="scientific">Acetoanaerobium noterae</name>
    <dbReference type="NCBI Taxonomy" id="745369"/>
    <lineage>
        <taxon>Bacteria</taxon>
        <taxon>Bacillati</taxon>
        <taxon>Bacillota</taxon>
        <taxon>Clostridia</taxon>
        <taxon>Peptostreptococcales</taxon>
        <taxon>Filifactoraceae</taxon>
        <taxon>Acetoanaerobium</taxon>
    </lineage>
</organism>
<dbReference type="SUPFAM" id="SSF51395">
    <property type="entry name" value="FMN-linked oxidoreductases"/>
    <property type="match status" value="1"/>
</dbReference>
<feature type="domain" description="NADH:flavin oxidoreductase/NADH oxidase N-terminal" evidence="3">
    <location>
        <begin position="11"/>
        <end position="341"/>
    </location>
</feature>
<evidence type="ECO:0000256" key="2">
    <source>
        <dbReference type="ARBA" id="ARBA00023002"/>
    </source>
</evidence>
<evidence type="ECO:0000313" key="5">
    <source>
        <dbReference type="Proteomes" id="UP000243406"/>
    </source>
</evidence>
<reference evidence="5" key="1">
    <citation type="submission" date="2017-02" db="EMBL/GenBank/DDBJ databases">
        <authorList>
            <person name="Varghese N."/>
            <person name="Submissions S."/>
        </authorList>
    </citation>
    <scope>NUCLEOTIDE SEQUENCE [LARGE SCALE GENOMIC DNA]</scope>
    <source>
        <strain evidence="5">ATCC 35199</strain>
    </source>
</reference>
<dbReference type="PANTHER" id="PTHR43656:SF2">
    <property type="entry name" value="BINDING OXIDOREDUCTASE, PUTATIVE (AFU_ORTHOLOGUE AFUA_2G08260)-RELATED"/>
    <property type="match status" value="1"/>
</dbReference>
<evidence type="ECO:0000259" key="3">
    <source>
        <dbReference type="Pfam" id="PF00724"/>
    </source>
</evidence>
<keyword evidence="2" id="KW-0560">Oxidoreductase</keyword>
<evidence type="ECO:0000313" key="4">
    <source>
        <dbReference type="EMBL" id="SKB64717.1"/>
    </source>
</evidence>
<dbReference type="EMBL" id="FUYN01000006">
    <property type="protein sequence ID" value="SKB64717.1"/>
    <property type="molecule type" value="Genomic_DNA"/>
</dbReference>
<dbReference type="Proteomes" id="UP000243406">
    <property type="component" value="Unassembled WGS sequence"/>
</dbReference>
<keyword evidence="1" id="KW-0285">Flavoprotein</keyword>
<dbReference type="Pfam" id="PF00724">
    <property type="entry name" value="Oxidored_FMN"/>
    <property type="match status" value="1"/>
</dbReference>
<dbReference type="InterPro" id="IPR013785">
    <property type="entry name" value="Aldolase_TIM"/>
</dbReference>
<dbReference type="PANTHER" id="PTHR43656">
    <property type="entry name" value="BINDING OXIDOREDUCTASE, PUTATIVE (AFU_ORTHOLOGUE AFUA_2G08260)-RELATED"/>
    <property type="match status" value="1"/>
</dbReference>
<dbReference type="GO" id="GO:0016491">
    <property type="term" value="F:oxidoreductase activity"/>
    <property type="evidence" value="ECO:0007669"/>
    <property type="project" value="UniProtKB-KW"/>
</dbReference>
<name>A0A1T5CZB3_9FIRM</name>
<accession>A0A1T5CZB3</accession>
<dbReference type="Gene3D" id="3.20.20.70">
    <property type="entry name" value="Aldolase class I"/>
    <property type="match status" value="1"/>
</dbReference>
<gene>
    <name evidence="4" type="ORF">SAMN02745120_2487</name>
</gene>
<dbReference type="GO" id="GO:0010181">
    <property type="term" value="F:FMN binding"/>
    <property type="evidence" value="ECO:0007669"/>
    <property type="project" value="InterPro"/>
</dbReference>
<dbReference type="CDD" id="cd02803">
    <property type="entry name" value="OYE_like_FMN_family"/>
    <property type="match status" value="1"/>
</dbReference>
<dbReference type="InterPro" id="IPR001155">
    <property type="entry name" value="OxRdtase_FMN_N"/>
</dbReference>
<dbReference type="OrthoDB" id="9772736at2"/>
<proteinExistence type="predicted"/>